<dbReference type="eggNOG" id="COG0438">
    <property type="taxonomic scope" value="Bacteria"/>
</dbReference>
<reference evidence="3 4" key="1">
    <citation type="submission" date="2013-03" db="EMBL/GenBank/DDBJ databases">
        <title>Draft genome sequence of Gracibacillus halophilus YIM-C55.5, a moderately halophilic and thermophilic organism from the Xiaochaidamu salt lake.</title>
        <authorList>
            <person name="Sugumar T."/>
            <person name="Polireddy D.R."/>
            <person name="Antony A."/>
            <person name="Madhava Y.R."/>
            <person name="Sivakumar N."/>
        </authorList>
    </citation>
    <scope>NUCLEOTIDE SEQUENCE [LARGE SCALE GENOMIC DNA]</scope>
    <source>
        <strain evidence="3 4">YIM-C55.5</strain>
    </source>
</reference>
<dbReference type="Gene3D" id="3.40.50.150">
    <property type="entry name" value="Vaccinia Virus protein VP39"/>
    <property type="match status" value="1"/>
</dbReference>
<keyword evidence="4" id="KW-1185">Reference proteome</keyword>
<evidence type="ECO:0000313" key="3">
    <source>
        <dbReference type="EMBL" id="ENH98399.1"/>
    </source>
</evidence>
<dbReference type="InterPro" id="IPR052514">
    <property type="entry name" value="SAM-dependent_MTase"/>
</dbReference>
<keyword evidence="3" id="KW-0808">Transferase</keyword>
<comment type="caution">
    <text evidence="3">The sequence shown here is derived from an EMBL/GenBank/DDBJ whole genome shotgun (WGS) entry which is preliminary data.</text>
</comment>
<name>N4WGL7_9BACI</name>
<accession>N4WGL7</accession>
<organism evidence="3 4">
    <name type="scientific">Gracilibacillus halophilus YIM-C55.5</name>
    <dbReference type="NCBI Taxonomy" id="1308866"/>
    <lineage>
        <taxon>Bacteria</taxon>
        <taxon>Bacillati</taxon>
        <taxon>Bacillota</taxon>
        <taxon>Bacilli</taxon>
        <taxon>Bacillales</taxon>
        <taxon>Bacillaceae</taxon>
        <taxon>Gracilibacillus</taxon>
    </lineage>
</organism>
<gene>
    <name evidence="3" type="ORF">J416_00389</name>
</gene>
<sequence length="446" mass="52108">MNKVIFVSSFLKNYVLDNEKSLKEEKTVVIPNGVNLSKYKFKDRNHGFKIAHIGFINFKKGPMLLLQAFKTIYDLDNRYTLHIAGEFQQIRYVLYYQQMINEMGLENNVYFEGWQEDIDDWLDDKNYILTSSVLESQHMSVMEAMSKGIKPLVHNFVAAKEIYDNEYIWTNVNDIIELLRTEYESHNYYNFVKMNYSLETQLESINNLVFQLLEESKEPENKIIQFYYDRVKIFFSIDNPQDHIQKIIQYNKKFYELGMLEDIKSKVDDNATIIDIGANIGNHTVYFGKVCKSRVLAFEPQIEAYSLLCENIRINNLQNKVKLFNSALGKEKATGSIVNQNINNTGAAEFLVHPNGNISLNKLDDIIDTKLPRIAIIKIDVEGMELDVLEGAQNIIKYYKPYIYVETKNQDEFKKISSYLSFLGYKPTKRFNNTPTILFISKHDQE</sequence>
<dbReference type="PANTHER" id="PTHR34203:SF15">
    <property type="entry name" value="SLL1173 PROTEIN"/>
    <property type="match status" value="1"/>
</dbReference>
<dbReference type="PATRIC" id="fig|1308866.3.peg.81"/>
<dbReference type="InterPro" id="IPR001296">
    <property type="entry name" value="Glyco_trans_1"/>
</dbReference>
<evidence type="ECO:0000259" key="2">
    <source>
        <dbReference type="Pfam" id="PF05050"/>
    </source>
</evidence>
<dbReference type="Pfam" id="PF05050">
    <property type="entry name" value="Methyltransf_21"/>
    <property type="match status" value="1"/>
</dbReference>
<dbReference type="SUPFAM" id="SSF53756">
    <property type="entry name" value="UDP-Glycosyltransferase/glycogen phosphorylase"/>
    <property type="match status" value="1"/>
</dbReference>
<dbReference type="OrthoDB" id="9802760at2"/>
<dbReference type="EMBL" id="APML01000003">
    <property type="protein sequence ID" value="ENH98399.1"/>
    <property type="molecule type" value="Genomic_DNA"/>
</dbReference>
<dbReference type="SUPFAM" id="SSF53335">
    <property type="entry name" value="S-adenosyl-L-methionine-dependent methyltransferases"/>
    <property type="match status" value="1"/>
</dbReference>
<dbReference type="eggNOG" id="COG2520">
    <property type="taxonomic scope" value="Bacteria"/>
</dbReference>
<dbReference type="NCBIfam" id="TIGR01444">
    <property type="entry name" value="fkbM_fam"/>
    <property type="match status" value="1"/>
</dbReference>
<dbReference type="InterPro" id="IPR006342">
    <property type="entry name" value="FkbM_mtfrase"/>
</dbReference>
<proteinExistence type="predicted"/>
<dbReference type="GO" id="GO:0016757">
    <property type="term" value="F:glycosyltransferase activity"/>
    <property type="evidence" value="ECO:0007669"/>
    <property type="project" value="InterPro"/>
</dbReference>
<dbReference type="Pfam" id="PF00534">
    <property type="entry name" value="Glycos_transf_1"/>
    <property type="match status" value="1"/>
</dbReference>
<feature type="domain" description="Glycosyl transferase family 1" evidence="1">
    <location>
        <begin position="48"/>
        <end position="168"/>
    </location>
</feature>
<evidence type="ECO:0000259" key="1">
    <source>
        <dbReference type="Pfam" id="PF00534"/>
    </source>
</evidence>
<dbReference type="InterPro" id="IPR029063">
    <property type="entry name" value="SAM-dependent_MTases_sf"/>
</dbReference>
<evidence type="ECO:0000313" key="4">
    <source>
        <dbReference type="Proteomes" id="UP000012283"/>
    </source>
</evidence>
<dbReference type="Gene3D" id="3.40.50.2000">
    <property type="entry name" value="Glycogen Phosphorylase B"/>
    <property type="match status" value="2"/>
</dbReference>
<dbReference type="RefSeq" id="WP_003462608.1">
    <property type="nucleotide sequence ID" value="NZ_APML01000003.1"/>
</dbReference>
<feature type="domain" description="Methyltransferase FkbM" evidence="2">
    <location>
        <begin position="275"/>
        <end position="426"/>
    </location>
</feature>
<protein>
    <submittedName>
        <fullName evidence="3">Group 1 glycosyltransferase</fullName>
    </submittedName>
</protein>
<dbReference type="STRING" id="1308866.J416_00389"/>
<dbReference type="PANTHER" id="PTHR34203">
    <property type="entry name" value="METHYLTRANSFERASE, FKBM FAMILY PROTEIN"/>
    <property type="match status" value="1"/>
</dbReference>
<dbReference type="Proteomes" id="UP000012283">
    <property type="component" value="Unassembled WGS sequence"/>
</dbReference>
<dbReference type="AlphaFoldDB" id="N4WGL7"/>